<reference evidence="2" key="1">
    <citation type="submission" date="2022-05" db="EMBL/GenBank/DDBJ databases">
        <title>Novel bacterial taxa in a minimal lignocellulolytic consortium and its capacity to transform plastics disclosed by genome-resolved metagenomics.</title>
        <authorList>
            <person name="Rodriguez C.A.D."/>
            <person name="Diaz-Garcia L."/>
            <person name="Herrera K."/>
            <person name="Tarazona N.A."/>
            <person name="Sproer C."/>
            <person name="Overmann J."/>
            <person name="Jimenez D.J."/>
        </authorList>
    </citation>
    <scope>NUCLEOTIDE SEQUENCE</scope>
    <source>
        <strain evidence="2">MAG5</strain>
    </source>
</reference>
<evidence type="ECO:0000313" key="3">
    <source>
        <dbReference type="Proteomes" id="UP001056756"/>
    </source>
</evidence>
<feature type="transmembrane region" description="Helical" evidence="1">
    <location>
        <begin position="69"/>
        <end position="91"/>
    </location>
</feature>
<feature type="transmembrane region" description="Helical" evidence="1">
    <location>
        <begin position="30"/>
        <end position="48"/>
    </location>
</feature>
<dbReference type="KEGG" id="plig:NAG76_04735"/>
<keyword evidence="1" id="KW-0472">Membrane</keyword>
<keyword evidence="1" id="KW-1133">Transmembrane helix</keyword>
<keyword evidence="1" id="KW-0812">Transmembrane</keyword>
<name>A0A9J6ZH87_9BACL</name>
<sequence>MGSKYWWLTAVILMSGINLDSILIEDTLSEWLLFMWFLSVNFFIYSVCNNGKLLIKRVGNPGYNRKVADFHYSINFLKFIAMIIFILSEVVNDLHDYLAWFVIVILFIDTMLIVIYRNRVTADVA</sequence>
<gene>
    <name evidence="2" type="ORF">NAG76_04735</name>
</gene>
<dbReference type="Proteomes" id="UP001056756">
    <property type="component" value="Chromosome"/>
</dbReference>
<evidence type="ECO:0000313" key="2">
    <source>
        <dbReference type="EMBL" id="URN95554.1"/>
    </source>
</evidence>
<feature type="transmembrane region" description="Helical" evidence="1">
    <location>
        <begin position="97"/>
        <end position="116"/>
    </location>
</feature>
<proteinExistence type="predicted"/>
<dbReference type="AlphaFoldDB" id="A0A9J6ZH87"/>
<protein>
    <submittedName>
        <fullName evidence="2">Uncharacterized protein</fullName>
    </submittedName>
</protein>
<accession>A0A9J6ZH87</accession>
<evidence type="ECO:0000256" key="1">
    <source>
        <dbReference type="SAM" id="Phobius"/>
    </source>
</evidence>
<feature type="transmembrane region" description="Helical" evidence="1">
    <location>
        <begin position="5"/>
        <end position="24"/>
    </location>
</feature>
<organism evidence="2 3">
    <name type="scientific">Candidatus Pristimantibacillus lignocellulolyticus</name>
    <dbReference type="NCBI Taxonomy" id="2994561"/>
    <lineage>
        <taxon>Bacteria</taxon>
        <taxon>Bacillati</taxon>
        <taxon>Bacillota</taxon>
        <taxon>Bacilli</taxon>
        <taxon>Bacillales</taxon>
        <taxon>Paenibacillaceae</taxon>
        <taxon>Candidatus Pristimantibacillus</taxon>
    </lineage>
</organism>
<dbReference type="EMBL" id="CP097899">
    <property type="protein sequence ID" value="URN95554.1"/>
    <property type="molecule type" value="Genomic_DNA"/>
</dbReference>